<reference evidence="2" key="2">
    <citation type="submission" date="2022-06" db="UniProtKB">
        <authorList>
            <consortium name="EnsemblPlants"/>
        </authorList>
    </citation>
    <scope>IDENTIFICATION</scope>
</reference>
<dbReference type="Proteomes" id="UP000015106">
    <property type="component" value="Unassembled WGS sequence"/>
</dbReference>
<reference evidence="3" key="1">
    <citation type="journal article" date="2013" name="Nature">
        <title>Draft genome of the wheat A-genome progenitor Triticum urartu.</title>
        <authorList>
            <person name="Ling H.Q."/>
            <person name="Zhao S."/>
            <person name="Liu D."/>
            <person name="Wang J."/>
            <person name="Sun H."/>
            <person name="Zhang C."/>
            <person name="Fan H."/>
            <person name="Li D."/>
            <person name="Dong L."/>
            <person name="Tao Y."/>
            <person name="Gao C."/>
            <person name="Wu H."/>
            <person name="Li Y."/>
            <person name="Cui Y."/>
            <person name="Guo X."/>
            <person name="Zheng S."/>
            <person name="Wang B."/>
            <person name="Yu K."/>
            <person name="Liang Q."/>
            <person name="Yang W."/>
            <person name="Lou X."/>
            <person name="Chen J."/>
            <person name="Feng M."/>
            <person name="Jian J."/>
            <person name="Zhang X."/>
            <person name="Luo G."/>
            <person name="Jiang Y."/>
            <person name="Liu J."/>
            <person name="Wang Z."/>
            <person name="Sha Y."/>
            <person name="Zhang B."/>
            <person name="Wu H."/>
            <person name="Tang D."/>
            <person name="Shen Q."/>
            <person name="Xue P."/>
            <person name="Zou S."/>
            <person name="Wang X."/>
            <person name="Liu X."/>
            <person name="Wang F."/>
            <person name="Yang Y."/>
            <person name="An X."/>
            <person name="Dong Z."/>
            <person name="Zhang K."/>
            <person name="Zhang X."/>
            <person name="Luo M.C."/>
            <person name="Dvorak J."/>
            <person name="Tong Y."/>
            <person name="Wang J."/>
            <person name="Yang H."/>
            <person name="Li Z."/>
            <person name="Wang D."/>
            <person name="Zhang A."/>
            <person name="Wang J."/>
        </authorList>
    </citation>
    <scope>NUCLEOTIDE SEQUENCE</scope>
    <source>
        <strain evidence="3">cv. G1812</strain>
    </source>
</reference>
<feature type="region of interest" description="Disordered" evidence="1">
    <location>
        <begin position="23"/>
        <end position="105"/>
    </location>
</feature>
<dbReference type="Gramene" id="TuG1812S0001721000.01.T01">
    <property type="protein sequence ID" value="TuG1812S0001721000.01.T01.s_cds40964"/>
    <property type="gene ID" value="TuG1812S0001721000.01"/>
</dbReference>
<name>A0A8R7VFP7_TRIUA</name>
<dbReference type="AlphaFoldDB" id="A0A8R7VFP7"/>
<protein>
    <submittedName>
        <fullName evidence="2">Uncharacterized protein</fullName>
    </submittedName>
</protein>
<accession>A0A8R7VFP7</accession>
<organism evidence="2 3">
    <name type="scientific">Triticum urartu</name>
    <name type="common">Red wild einkorn</name>
    <name type="synonym">Crithodium urartu</name>
    <dbReference type="NCBI Taxonomy" id="4572"/>
    <lineage>
        <taxon>Eukaryota</taxon>
        <taxon>Viridiplantae</taxon>
        <taxon>Streptophyta</taxon>
        <taxon>Embryophyta</taxon>
        <taxon>Tracheophyta</taxon>
        <taxon>Spermatophyta</taxon>
        <taxon>Magnoliopsida</taxon>
        <taxon>Liliopsida</taxon>
        <taxon>Poales</taxon>
        <taxon>Poaceae</taxon>
        <taxon>BOP clade</taxon>
        <taxon>Pooideae</taxon>
        <taxon>Triticodae</taxon>
        <taxon>Triticeae</taxon>
        <taxon>Triticinae</taxon>
        <taxon>Triticum</taxon>
    </lineage>
</organism>
<dbReference type="EnsemblPlants" id="TuG1812S0001721000.01.T01">
    <property type="protein sequence ID" value="TuG1812S0001721000.01.T01.s_cds40964"/>
    <property type="gene ID" value="TuG1812S0001721000.01"/>
</dbReference>
<evidence type="ECO:0000256" key="1">
    <source>
        <dbReference type="SAM" id="MobiDB-lite"/>
    </source>
</evidence>
<keyword evidence="3" id="KW-1185">Reference proteome</keyword>
<feature type="compositionally biased region" description="Low complexity" evidence="1">
    <location>
        <begin position="24"/>
        <end position="52"/>
    </location>
</feature>
<evidence type="ECO:0000313" key="2">
    <source>
        <dbReference type="EnsemblPlants" id="TuG1812S0001721000.01.T01.s_cds40964"/>
    </source>
</evidence>
<proteinExistence type="predicted"/>
<evidence type="ECO:0000313" key="3">
    <source>
        <dbReference type="Proteomes" id="UP000015106"/>
    </source>
</evidence>
<sequence length="105" mass="11702">MRLLWIWRRRREMGRRPSRWCAWTTSSSTPVAPRRRPSASAVATTPTAPWSTGSSRTSSRPCAGRSAPTRTGCRQGGSAETPCPPTATRSRQRCRWRSSARSSPE</sequence>